<organism evidence="9">
    <name type="scientific">uncultured Nocardioidaceae bacterium</name>
    <dbReference type="NCBI Taxonomy" id="253824"/>
    <lineage>
        <taxon>Bacteria</taxon>
        <taxon>Bacillati</taxon>
        <taxon>Actinomycetota</taxon>
        <taxon>Actinomycetes</taxon>
        <taxon>Propionibacteriales</taxon>
        <taxon>Nocardioidaceae</taxon>
        <taxon>environmental samples</taxon>
    </lineage>
</organism>
<dbReference type="InterPro" id="IPR000515">
    <property type="entry name" value="MetI-like"/>
</dbReference>
<reference evidence="9" key="1">
    <citation type="submission" date="2020-02" db="EMBL/GenBank/DDBJ databases">
        <authorList>
            <person name="Meier V. D."/>
        </authorList>
    </citation>
    <scope>NUCLEOTIDE SEQUENCE</scope>
    <source>
        <strain evidence="9">AVDCRST_MAG21</strain>
    </source>
</reference>
<sequence>MTLAPASPSGSPAPAAAVRRRLPRRLLPLGGGRLFLAALVTLALLAVAAIFAPLLAPADPLQTDLSQSLVGPSSEHLLGADQSGRDTLSRLIYGARLGLLGPVYVVTFSTLLGLVFGLVAAWNGGWVDTLLSRSQELVFAFPGLLLALLSVAAFGSGLLAPSIAMAIAYFPYVGRLVRSAAIAELAKPYVAAYGVQGFSGWTISVRHVLPNIGGIVLAQSALNFGYALMDLAALSYLGFGVQPPAPDWGAMISDGQTALLEGYPLPVIAPGVVIVLAVIAFTLVGEGIADRVARQERA</sequence>
<dbReference type="InterPro" id="IPR050366">
    <property type="entry name" value="BP-dependent_transpt_permease"/>
</dbReference>
<dbReference type="InterPro" id="IPR025966">
    <property type="entry name" value="OppC_N"/>
</dbReference>
<dbReference type="PANTHER" id="PTHR43386:SF1">
    <property type="entry name" value="D,D-DIPEPTIDE TRANSPORT SYSTEM PERMEASE PROTEIN DDPC-RELATED"/>
    <property type="match status" value="1"/>
</dbReference>
<evidence type="ECO:0000259" key="8">
    <source>
        <dbReference type="PROSITE" id="PS50928"/>
    </source>
</evidence>
<feature type="domain" description="ABC transmembrane type-1" evidence="8">
    <location>
        <begin position="99"/>
        <end position="285"/>
    </location>
</feature>
<dbReference type="Gene3D" id="1.10.3720.10">
    <property type="entry name" value="MetI-like"/>
    <property type="match status" value="1"/>
</dbReference>
<proteinExistence type="inferred from homology"/>
<dbReference type="GO" id="GO:0005886">
    <property type="term" value="C:plasma membrane"/>
    <property type="evidence" value="ECO:0007669"/>
    <property type="project" value="UniProtKB-SubCell"/>
</dbReference>
<evidence type="ECO:0000313" key="9">
    <source>
        <dbReference type="EMBL" id="CAA9377378.1"/>
    </source>
</evidence>
<keyword evidence="4 7" id="KW-0812">Transmembrane</keyword>
<feature type="transmembrane region" description="Helical" evidence="7">
    <location>
        <begin position="34"/>
        <end position="56"/>
    </location>
</feature>
<dbReference type="Pfam" id="PF00528">
    <property type="entry name" value="BPD_transp_1"/>
    <property type="match status" value="1"/>
</dbReference>
<evidence type="ECO:0000256" key="4">
    <source>
        <dbReference type="ARBA" id="ARBA00022692"/>
    </source>
</evidence>
<keyword evidence="2 7" id="KW-0813">Transport</keyword>
<feature type="transmembrane region" description="Helical" evidence="7">
    <location>
        <begin position="267"/>
        <end position="289"/>
    </location>
</feature>
<gene>
    <name evidence="9" type="ORF">AVDCRST_MAG21-1503</name>
</gene>
<accession>A0A6J4N7T0</accession>
<evidence type="ECO:0000256" key="2">
    <source>
        <dbReference type="ARBA" id="ARBA00022448"/>
    </source>
</evidence>
<feature type="transmembrane region" description="Helical" evidence="7">
    <location>
        <begin position="103"/>
        <end position="125"/>
    </location>
</feature>
<evidence type="ECO:0000256" key="6">
    <source>
        <dbReference type="ARBA" id="ARBA00023136"/>
    </source>
</evidence>
<dbReference type="GO" id="GO:0055085">
    <property type="term" value="P:transmembrane transport"/>
    <property type="evidence" value="ECO:0007669"/>
    <property type="project" value="InterPro"/>
</dbReference>
<dbReference type="PANTHER" id="PTHR43386">
    <property type="entry name" value="OLIGOPEPTIDE TRANSPORT SYSTEM PERMEASE PROTEIN APPC"/>
    <property type="match status" value="1"/>
</dbReference>
<protein>
    <submittedName>
        <fullName evidence="9">Dipeptide transport system permease protein DppC</fullName>
    </submittedName>
</protein>
<dbReference type="SUPFAM" id="SSF161098">
    <property type="entry name" value="MetI-like"/>
    <property type="match status" value="1"/>
</dbReference>
<evidence type="ECO:0000256" key="7">
    <source>
        <dbReference type="RuleBase" id="RU363032"/>
    </source>
</evidence>
<dbReference type="CDD" id="cd06261">
    <property type="entry name" value="TM_PBP2"/>
    <property type="match status" value="1"/>
</dbReference>
<evidence type="ECO:0000256" key="1">
    <source>
        <dbReference type="ARBA" id="ARBA00004651"/>
    </source>
</evidence>
<evidence type="ECO:0000256" key="5">
    <source>
        <dbReference type="ARBA" id="ARBA00022989"/>
    </source>
</evidence>
<comment type="similarity">
    <text evidence="7">Belongs to the binding-protein-dependent transport system permease family.</text>
</comment>
<feature type="transmembrane region" description="Helical" evidence="7">
    <location>
        <begin position="137"/>
        <end position="170"/>
    </location>
</feature>
<name>A0A6J4N7T0_9ACTN</name>
<keyword evidence="3" id="KW-1003">Cell membrane</keyword>
<dbReference type="InterPro" id="IPR035906">
    <property type="entry name" value="MetI-like_sf"/>
</dbReference>
<dbReference type="Pfam" id="PF12911">
    <property type="entry name" value="OppC_N"/>
    <property type="match status" value="1"/>
</dbReference>
<comment type="subcellular location">
    <subcellularLocation>
        <location evidence="1 7">Cell membrane</location>
        <topology evidence="1 7">Multi-pass membrane protein</topology>
    </subcellularLocation>
</comment>
<dbReference type="PROSITE" id="PS50928">
    <property type="entry name" value="ABC_TM1"/>
    <property type="match status" value="1"/>
</dbReference>
<keyword evidence="6 7" id="KW-0472">Membrane</keyword>
<evidence type="ECO:0000256" key="3">
    <source>
        <dbReference type="ARBA" id="ARBA00022475"/>
    </source>
</evidence>
<dbReference type="AlphaFoldDB" id="A0A6J4N7T0"/>
<keyword evidence="5 7" id="KW-1133">Transmembrane helix</keyword>
<dbReference type="EMBL" id="CADCUL010000137">
    <property type="protein sequence ID" value="CAA9377378.1"/>
    <property type="molecule type" value="Genomic_DNA"/>
</dbReference>